<name>A0A6S7INC3_PARCT</name>
<dbReference type="EMBL" id="CACRXK020010349">
    <property type="protein sequence ID" value="CAB4019206.1"/>
    <property type="molecule type" value="Genomic_DNA"/>
</dbReference>
<evidence type="ECO:0000259" key="2">
    <source>
        <dbReference type="Pfam" id="PF14291"/>
    </source>
</evidence>
<gene>
    <name evidence="3" type="ORF">PACLA_8A053868</name>
</gene>
<sequence length="566" mass="62750">MALDDVQQYLHHDCIEITGVLLCGDSGVCYRRAIGSMSSQGGRGGGRDRDKNHKYESGAAKRKAKLERVVQESKVLSKVPKISTLFFPKTSGGNIGDNATGCSAQALRNPVESAVNNTATIATIVTDSVPEQSDETLTITSDLSGDPSTDAYSCDLGMWPPYVSDSMRKYWVAKGSSECRNLDADFSPSSSKFEGDNYKRQCQKSLFTYTHELTKQQHPQSWLCYSPSKHAVFCFACKLMNDSNVFGKLGYKDWKHASNKIPCHEKSALHLEAIIQLLQRSDAGCCVHVELRGLPFRGSNEIVGSPRNGNYLGTLELLAIFDPFLVQHIKRNTNKGRGHTSYLSKTICDEFIYLLANRVHEYIVTEVKSAKYYSVSVDSTPDISHVDQLTCILRYVLPSGPVEQYLTFLQGHTGKELAESLLKFLKAHDIAIADCRGQSYNNASNMSGKYNGMQAIIRHQCNLAEYVHCATHSLNLVGQTAVGCCTLAIGFFRFLQGLYSFFSASPHRWKVLMDQLSSEGLPTVKRMSDTRWSARADAIKALVKGYDEINDALVEIADDEEEKAET</sequence>
<evidence type="ECO:0000313" key="4">
    <source>
        <dbReference type="Proteomes" id="UP001152795"/>
    </source>
</evidence>
<reference evidence="3" key="1">
    <citation type="submission" date="2020-04" db="EMBL/GenBank/DDBJ databases">
        <authorList>
            <person name="Alioto T."/>
            <person name="Alioto T."/>
            <person name="Gomez Garrido J."/>
        </authorList>
    </citation>
    <scope>NUCLEOTIDE SEQUENCE</scope>
    <source>
        <strain evidence="3">A484AB</strain>
    </source>
</reference>
<keyword evidence="4" id="KW-1185">Reference proteome</keyword>
<proteinExistence type="predicted"/>
<dbReference type="OrthoDB" id="9950531at2759"/>
<dbReference type="PANTHER" id="PTHR45749">
    <property type="match status" value="1"/>
</dbReference>
<feature type="compositionally biased region" description="Basic and acidic residues" evidence="1">
    <location>
        <begin position="45"/>
        <end position="56"/>
    </location>
</feature>
<dbReference type="PANTHER" id="PTHR45749:SF23">
    <property type="entry name" value="ZINC FINGER MYM-TYPE PROTEIN 1-LIKE"/>
    <property type="match status" value="1"/>
</dbReference>
<dbReference type="Proteomes" id="UP001152795">
    <property type="component" value="Unassembled WGS sequence"/>
</dbReference>
<dbReference type="InterPro" id="IPR025398">
    <property type="entry name" value="DUF4371"/>
</dbReference>
<dbReference type="InterPro" id="IPR012337">
    <property type="entry name" value="RNaseH-like_sf"/>
</dbReference>
<organism evidence="3 4">
    <name type="scientific">Paramuricea clavata</name>
    <name type="common">Red gorgonian</name>
    <name type="synonym">Violescent sea-whip</name>
    <dbReference type="NCBI Taxonomy" id="317549"/>
    <lineage>
        <taxon>Eukaryota</taxon>
        <taxon>Metazoa</taxon>
        <taxon>Cnidaria</taxon>
        <taxon>Anthozoa</taxon>
        <taxon>Octocorallia</taxon>
        <taxon>Malacalcyonacea</taxon>
        <taxon>Plexauridae</taxon>
        <taxon>Paramuricea</taxon>
    </lineage>
</organism>
<dbReference type="AlphaFoldDB" id="A0A6S7INC3"/>
<evidence type="ECO:0000256" key="1">
    <source>
        <dbReference type="SAM" id="MobiDB-lite"/>
    </source>
</evidence>
<evidence type="ECO:0000313" key="3">
    <source>
        <dbReference type="EMBL" id="CAB4019206.1"/>
    </source>
</evidence>
<accession>A0A6S7INC3</accession>
<comment type="caution">
    <text evidence="3">The sequence shown here is derived from an EMBL/GenBank/DDBJ whole genome shotgun (WGS) entry which is preliminary data.</text>
</comment>
<feature type="region of interest" description="Disordered" evidence="1">
    <location>
        <begin position="38"/>
        <end position="62"/>
    </location>
</feature>
<feature type="domain" description="DUF4371" evidence="2">
    <location>
        <begin position="286"/>
        <end position="452"/>
    </location>
</feature>
<protein>
    <submittedName>
        <fullName evidence="3">Zinc finger MYM-type 1-like</fullName>
    </submittedName>
</protein>
<dbReference type="SUPFAM" id="SSF53098">
    <property type="entry name" value="Ribonuclease H-like"/>
    <property type="match status" value="1"/>
</dbReference>
<dbReference type="Pfam" id="PF14291">
    <property type="entry name" value="DUF4371"/>
    <property type="match status" value="1"/>
</dbReference>